<keyword evidence="1" id="KW-0547">Nucleotide-binding</keyword>
<dbReference type="InterPro" id="IPR001650">
    <property type="entry name" value="Helicase_C-like"/>
</dbReference>
<dbReference type="SUPFAM" id="SSF52540">
    <property type="entry name" value="P-loop containing nucleoside triphosphate hydrolases"/>
    <property type="match status" value="1"/>
</dbReference>
<organism evidence="7 8">
    <name type="scientific">Amblyomma americanum</name>
    <name type="common">Lone star tick</name>
    <dbReference type="NCBI Taxonomy" id="6943"/>
    <lineage>
        <taxon>Eukaryota</taxon>
        <taxon>Metazoa</taxon>
        <taxon>Ecdysozoa</taxon>
        <taxon>Arthropoda</taxon>
        <taxon>Chelicerata</taxon>
        <taxon>Arachnida</taxon>
        <taxon>Acari</taxon>
        <taxon>Parasitiformes</taxon>
        <taxon>Ixodida</taxon>
        <taxon>Ixodoidea</taxon>
        <taxon>Ixodidae</taxon>
        <taxon>Amblyomminae</taxon>
        <taxon>Amblyomma</taxon>
    </lineage>
</organism>
<evidence type="ECO:0000256" key="4">
    <source>
        <dbReference type="ARBA" id="ARBA00022840"/>
    </source>
</evidence>
<evidence type="ECO:0000256" key="1">
    <source>
        <dbReference type="ARBA" id="ARBA00022741"/>
    </source>
</evidence>
<protein>
    <recommendedName>
        <fullName evidence="9">RNA helicase</fullName>
    </recommendedName>
</protein>
<sequence>MSLRAASLRSRRSFDGLLSRQQKIPSGEDGEVLRTPVYLQHKLRKLRAKLIEKDLAEVQRLSRLGSVGRPVVSCRRPERNWNWGQTTVGQPLASAGWARSRSHGDHFTVHRLANVAPPLEADPFPKWLDPRLVAALEDQGITRPSPVQRECLDVLVRETVRPVLLLAEAGSGKTLAYLLPLLQNLLQGLPRALVVAPGRELAAQLAKVADTLAAACGLKARLLAGRRPPADVGQAQMLVSTPGVLSSGSIDLQAVGRVVLDEVDTLLDESFQRRVFRIVEAVRPDTQLVLVGAVRPDEEVLSELLGGSEDSLVHVTSTQLHRLLPHVEHRFMRVRSAAKAAKLMELLQHRGPQLVFVNSTSCCNWLGHVLRENERDAALLHGELPSEERRRHYARFASGETNLLVCTDLGSRGLDTSHAVRVINFDLPSRPADYLHRAGRVGRLQGAAHPTVISLVSSAADARLAQTIELAAREARAVDSR</sequence>
<dbReference type="GO" id="GO:0016787">
    <property type="term" value="F:hydrolase activity"/>
    <property type="evidence" value="ECO:0007669"/>
    <property type="project" value="UniProtKB-KW"/>
</dbReference>
<keyword evidence="2" id="KW-0378">Hydrolase</keyword>
<dbReference type="PANTHER" id="PTHR47959">
    <property type="entry name" value="ATP-DEPENDENT RNA HELICASE RHLE-RELATED"/>
    <property type="match status" value="1"/>
</dbReference>
<keyword evidence="8" id="KW-1185">Reference proteome</keyword>
<keyword evidence="4" id="KW-0067">ATP-binding</keyword>
<evidence type="ECO:0000256" key="2">
    <source>
        <dbReference type="ARBA" id="ARBA00022801"/>
    </source>
</evidence>
<dbReference type="InterPro" id="IPR014001">
    <property type="entry name" value="Helicase_ATP-bd"/>
</dbReference>
<evidence type="ECO:0000313" key="7">
    <source>
        <dbReference type="EMBL" id="KAK8774573.1"/>
    </source>
</evidence>
<feature type="domain" description="Helicase C-terminal" evidence="6">
    <location>
        <begin position="339"/>
        <end position="481"/>
    </location>
</feature>
<feature type="domain" description="Helicase ATP-binding" evidence="5">
    <location>
        <begin position="154"/>
        <end position="313"/>
    </location>
</feature>
<dbReference type="Gene3D" id="3.40.50.300">
    <property type="entry name" value="P-loop containing nucleotide triphosphate hydrolases"/>
    <property type="match status" value="2"/>
</dbReference>
<dbReference type="InterPro" id="IPR011545">
    <property type="entry name" value="DEAD/DEAH_box_helicase_dom"/>
</dbReference>
<accession>A0AAQ4EJF7</accession>
<dbReference type="GO" id="GO:0005829">
    <property type="term" value="C:cytosol"/>
    <property type="evidence" value="ECO:0007669"/>
    <property type="project" value="TreeGrafter"/>
</dbReference>
<evidence type="ECO:0000313" key="8">
    <source>
        <dbReference type="Proteomes" id="UP001321473"/>
    </source>
</evidence>
<dbReference type="PROSITE" id="PS51194">
    <property type="entry name" value="HELICASE_CTER"/>
    <property type="match status" value="1"/>
</dbReference>
<dbReference type="Pfam" id="PF00271">
    <property type="entry name" value="Helicase_C"/>
    <property type="match status" value="1"/>
</dbReference>
<dbReference type="SMART" id="SM00487">
    <property type="entry name" value="DEXDc"/>
    <property type="match status" value="1"/>
</dbReference>
<name>A0AAQ4EJF7_AMBAM</name>
<evidence type="ECO:0000256" key="3">
    <source>
        <dbReference type="ARBA" id="ARBA00022806"/>
    </source>
</evidence>
<evidence type="ECO:0000259" key="5">
    <source>
        <dbReference type="PROSITE" id="PS51192"/>
    </source>
</evidence>
<comment type="caution">
    <text evidence="7">The sequence shown here is derived from an EMBL/GenBank/DDBJ whole genome shotgun (WGS) entry which is preliminary data.</text>
</comment>
<dbReference type="GO" id="GO:0003676">
    <property type="term" value="F:nucleic acid binding"/>
    <property type="evidence" value="ECO:0007669"/>
    <property type="project" value="InterPro"/>
</dbReference>
<dbReference type="PANTHER" id="PTHR47959:SF1">
    <property type="entry name" value="ATP-DEPENDENT RNA HELICASE DBPA"/>
    <property type="match status" value="1"/>
</dbReference>
<proteinExistence type="predicted"/>
<dbReference type="Proteomes" id="UP001321473">
    <property type="component" value="Unassembled WGS sequence"/>
</dbReference>
<dbReference type="InterPro" id="IPR027417">
    <property type="entry name" value="P-loop_NTPase"/>
</dbReference>
<dbReference type="EMBL" id="JARKHS020015280">
    <property type="protein sequence ID" value="KAK8774573.1"/>
    <property type="molecule type" value="Genomic_DNA"/>
</dbReference>
<dbReference type="CDD" id="cd18787">
    <property type="entry name" value="SF2_C_DEAD"/>
    <property type="match status" value="1"/>
</dbReference>
<evidence type="ECO:0000259" key="6">
    <source>
        <dbReference type="PROSITE" id="PS51194"/>
    </source>
</evidence>
<dbReference type="PROSITE" id="PS51192">
    <property type="entry name" value="HELICASE_ATP_BIND_1"/>
    <property type="match status" value="1"/>
</dbReference>
<dbReference type="AlphaFoldDB" id="A0AAQ4EJF7"/>
<evidence type="ECO:0008006" key="9">
    <source>
        <dbReference type="Google" id="ProtNLM"/>
    </source>
</evidence>
<keyword evidence="3" id="KW-0347">Helicase</keyword>
<dbReference type="GO" id="GO:0003724">
    <property type="term" value="F:RNA helicase activity"/>
    <property type="evidence" value="ECO:0007669"/>
    <property type="project" value="TreeGrafter"/>
</dbReference>
<gene>
    <name evidence="7" type="ORF">V5799_010885</name>
</gene>
<reference evidence="7 8" key="1">
    <citation type="journal article" date="2023" name="Arcadia Sci">
        <title>De novo assembly of a long-read Amblyomma americanum tick genome.</title>
        <authorList>
            <person name="Chou S."/>
            <person name="Poskanzer K.E."/>
            <person name="Rollins M."/>
            <person name="Thuy-Boun P.S."/>
        </authorList>
    </citation>
    <scope>NUCLEOTIDE SEQUENCE [LARGE SCALE GENOMIC DNA]</scope>
    <source>
        <strain evidence="7">F_SG_1</strain>
        <tissue evidence="7">Salivary glands</tissue>
    </source>
</reference>
<dbReference type="SMART" id="SM00490">
    <property type="entry name" value="HELICc"/>
    <property type="match status" value="1"/>
</dbReference>
<dbReference type="Pfam" id="PF00270">
    <property type="entry name" value="DEAD"/>
    <property type="match status" value="1"/>
</dbReference>
<dbReference type="InterPro" id="IPR050079">
    <property type="entry name" value="DEAD_box_RNA_helicase"/>
</dbReference>
<dbReference type="GO" id="GO:0005524">
    <property type="term" value="F:ATP binding"/>
    <property type="evidence" value="ECO:0007669"/>
    <property type="project" value="UniProtKB-KW"/>
</dbReference>